<dbReference type="PANTHER" id="PTHR33121">
    <property type="entry name" value="CYCLIC DI-GMP PHOSPHODIESTERASE PDEF"/>
    <property type="match status" value="1"/>
</dbReference>
<reference evidence="2" key="2">
    <citation type="journal article" date="2014" name="ISME J.">
        <title>Microbial stratification in low pH oxic and suboxic macroscopic growths along an acid mine drainage.</title>
        <authorList>
            <person name="Mendez-Garcia C."/>
            <person name="Mesa V."/>
            <person name="Sprenger R.R."/>
            <person name="Richter M."/>
            <person name="Diez M.S."/>
            <person name="Solano J."/>
            <person name="Bargiela R."/>
            <person name="Golyshina O.V."/>
            <person name="Manteca A."/>
            <person name="Ramos J.L."/>
            <person name="Gallego J.R."/>
            <person name="Llorente I."/>
            <person name="Martins Dos Santos V.A."/>
            <person name="Jensen O.N."/>
            <person name="Pelaez A.I."/>
            <person name="Sanchez J."/>
            <person name="Ferrer M."/>
        </authorList>
    </citation>
    <scope>NUCLEOTIDE SEQUENCE</scope>
</reference>
<protein>
    <submittedName>
        <fullName evidence="2">Diguanylate phosphodiesterase, predicted domain protein</fullName>
    </submittedName>
</protein>
<organism evidence="2">
    <name type="scientific">mine drainage metagenome</name>
    <dbReference type="NCBI Taxonomy" id="410659"/>
    <lineage>
        <taxon>unclassified sequences</taxon>
        <taxon>metagenomes</taxon>
        <taxon>ecological metagenomes</taxon>
    </lineage>
</organism>
<proteinExistence type="predicted"/>
<dbReference type="PANTHER" id="PTHR33121:SF70">
    <property type="entry name" value="SIGNALING PROTEIN YKOW"/>
    <property type="match status" value="1"/>
</dbReference>
<dbReference type="AlphaFoldDB" id="T1B6N1"/>
<dbReference type="Pfam" id="PF00563">
    <property type="entry name" value="EAL"/>
    <property type="match status" value="1"/>
</dbReference>
<feature type="domain" description="EAL" evidence="1">
    <location>
        <begin position="1"/>
        <end position="153"/>
    </location>
</feature>
<evidence type="ECO:0000313" key="2">
    <source>
        <dbReference type="EMBL" id="EQD48634.1"/>
    </source>
</evidence>
<sequence>MFMQPIIDLATGGVQKFEALARLKDGDGRIVRPRNLLSTLGETELETLFKRGLDIGLNWLSRWHGEGHDFGLSINLAPATLRRPEVTRWIIELLDSHSIEPHRLTVELLENQDIEEIRNNESFNSLLARGVKLSIDDMGAGYSSLRRILSPSF</sequence>
<reference evidence="2" key="1">
    <citation type="submission" date="2013-08" db="EMBL/GenBank/DDBJ databases">
        <authorList>
            <person name="Mendez C."/>
            <person name="Richter M."/>
            <person name="Ferrer M."/>
            <person name="Sanchez J."/>
        </authorList>
    </citation>
    <scope>NUCLEOTIDE SEQUENCE</scope>
</reference>
<evidence type="ECO:0000259" key="1">
    <source>
        <dbReference type="PROSITE" id="PS50883"/>
    </source>
</evidence>
<name>T1B6N1_9ZZZZ</name>
<dbReference type="CDD" id="cd01948">
    <property type="entry name" value="EAL"/>
    <property type="match status" value="1"/>
</dbReference>
<comment type="caution">
    <text evidence="2">The sequence shown here is derived from an EMBL/GenBank/DDBJ whole genome shotgun (WGS) entry which is preliminary data.</text>
</comment>
<dbReference type="InterPro" id="IPR001633">
    <property type="entry name" value="EAL_dom"/>
</dbReference>
<dbReference type="InterPro" id="IPR050706">
    <property type="entry name" value="Cyclic-di-GMP_PDE-like"/>
</dbReference>
<dbReference type="Gene3D" id="3.20.20.450">
    <property type="entry name" value="EAL domain"/>
    <property type="match status" value="1"/>
</dbReference>
<gene>
    <name evidence="2" type="ORF">B1A_13967</name>
</gene>
<dbReference type="SMART" id="SM00052">
    <property type="entry name" value="EAL"/>
    <property type="match status" value="1"/>
</dbReference>
<dbReference type="PROSITE" id="PS50883">
    <property type="entry name" value="EAL"/>
    <property type="match status" value="1"/>
</dbReference>
<accession>T1B6N1</accession>
<dbReference type="EMBL" id="AUZX01010251">
    <property type="protein sequence ID" value="EQD48634.1"/>
    <property type="molecule type" value="Genomic_DNA"/>
</dbReference>
<dbReference type="InterPro" id="IPR035919">
    <property type="entry name" value="EAL_sf"/>
</dbReference>
<dbReference type="SUPFAM" id="SSF141868">
    <property type="entry name" value="EAL domain-like"/>
    <property type="match status" value="1"/>
</dbReference>
<dbReference type="GO" id="GO:0071111">
    <property type="term" value="F:cyclic-guanylate-specific phosphodiesterase activity"/>
    <property type="evidence" value="ECO:0007669"/>
    <property type="project" value="InterPro"/>
</dbReference>